<reference evidence="2 3" key="1">
    <citation type="submission" date="2018-12" db="EMBL/GenBank/DDBJ databases">
        <title>Complete genome sequence of Iodobacter sp. H11R3.</title>
        <authorList>
            <person name="Bae J.-W."/>
        </authorList>
    </citation>
    <scope>NUCLEOTIDE SEQUENCE [LARGE SCALE GENOMIC DNA]</scope>
    <source>
        <strain evidence="2 3">H11R3</strain>
    </source>
</reference>
<keyword evidence="2" id="KW-0687">Ribonucleoprotein</keyword>
<dbReference type="RefSeq" id="WP_125973756.1">
    <property type="nucleotide sequence ID" value="NZ_CP034433.1"/>
</dbReference>
<evidence type="ECO:0000313" key="2">
    <source>
        <dbReference type="EMBL" id="AZN36762.1"/>
    </source>
</evidence>
<dbReference type="GO" id="GO:0005840">
    <property type="term" value="C:ribosome"/>
    <property type="evidence" value="ECO:0007669"/>
    <property type="project" value="UniProtKB-KW"/>
</dbReference>
<organism evidence="2 3">
    <name type="scientific">Iodobacter ciconiae</name>
    <dbReference type="NCBI Taxonomy" id="2496266"/>
    <lineage>
        <taxon>Bacteria</taxon>
        <taxon>Pseudomonadati</taxon>
        <taxon>Pseudomonadota</taxon>
        <taxon>Betaproteobacteria</taxon>
        <taxon>Neisseriales</taxon>
        <taxon>Chitinibacteraceae</taxon>
        <taxon>Iodobacter</taxon>
    </lineage>
</organism>
<keyword evidence="3" id="KW-1185">Reference proteome</keyword>
<dbReference type="PANTHER" id="PTHR37809:SF1">
    <property type="entry name" value="RIBOSOMAL PROTEIN S12 METHYLTHIOTRANSFERASE ACCESSORY FACTOR YCAO"/>
    <property type="match status" value="1"/>
</dbReference>
<feature type="domain" description="YcaO" evidence="1">
    <location>
        <begin position="65"/>
        <end position="441"/>
    </location>
</feature>
<dbReference type="PROSITE" id="PS51664">
    <property type="entry name" value="YCAO"/>
    <property type="match status" value="1"/>
</dbReference>
<evidence type="ECO:0000259" key="1">
    <source>
        <dbReference type="PROSITE" id="PS51664"/>
    </source>
</evidence>
<gene>
    <name evidence="2" type="ORF">EJO50_09855</name>
</gene>
<dbReference type="Pfam" id="PF02624">
    <property type="entry name" value="YcaO"/>
    <property type="match status" value="1"/>
</dbReference>
<dbReference type="KEGG" id="iod:EJO50_09855"/>
<dbReference type="GO" id="GO:0016740">
    <property type="term" value="F:transferase activity"/>
    <property type="evidence" value="ECO:0007669"/>
    <property type="project" value="UniProtKB-KW"/>
</dbReference>
<dbReference type="NCBIfam" id="TIGR00702">
    <property type="entry name" value="YcaO-type kinase domain"/>
    <property type="match status" value="1"/>
</dbReference>
<evidence type="ECO:0000313" key="3">
    <source>
        <dbReference type="Proteomes" id="UP000282438"/>
    </source>
</evidence>
<accession>A0A3S8ZTG3</accession>
<keyword evidence="2" id="KW-0808">Transferase</keyword>
<dbReference type="AlphaFoldDB" id="A0A3S8ZTG3"/>
<dbReference type="NCBIfam" id="NF040716">
    <property type="entry name" value="YcaO_for_S12"/>
    <property type="match status" value="1"/>
</dbReference>
<dbReference type="Pfam" id="PF18381">
    <property type="entry name" value="YcaO_C"/>
    <property type="match status" value="1"/>
</dbReference>
<proteinExistence type="predicted"/>
<dbReference type="PANTHER" id="PTHR37809">
    <property type="entry name" value="RIBOSOMAL PROTEIN S12 METHYLTHIOTRANSFERASE ACCESSORY FACTOR YCAO"/>
    <property type="match status" value="1"/>
</dbReference>
<protein>
    <submittedName>
        <fullName evidence="2">30s ribosomal protein S12 methylthiotransferase accessory protein YcaO</fullName>
    </submittedName>
</protein>
<dbReference type="InterPro" id="IPR003776">
    <property type="entry name" value="YcaO-like_dom"/>
</dbReference>
<dbReference type="OrthoDB" id="9761274at2"/>
<name>A0A3S8ZTG3_9NEIS</name>
<keyword evidence="2" id="KW-0689">Ribosomal protein</keyword>
<dbReference type="InterPro" id="IPR041080">
    <property type="entry name" value="YcaO_C"/>
</dbReference>
<sequence>MHTENQAESFIIGKDASLEYSIRTMQEKLLARKIHIEETSWLNPVECIWSVHIRDRDCPLLFTNGKGASKLAARASALGEYFERLGCHYFWTHFYLGETRSNLPVVHYPQERWFAPTEDGNLPEGILNPELIAFYNPQSSLDDKMLVDLNSGNPERGICALPYTRLSDNELTWIPVNIIGNLYVSNGMSAGNTMLEARSQALSEILERHIKFRIIAEGICLPDVPEEVINRFPGIAAGVKALRAAGFGILVKDASLGGRYPVMNVTLLHPDDQGCFASFGAHPRFEVALERALTELLQGRALDTLTQFPEPGFDMEEIAGASNLELHFIDSSGTISWDFLKDTPDFAFSDWSFSSTTAEDYQWLVDCIHAEGKQIYVADFTELDVYSCRILVPGMSEIYQIDDLEWENNSIGNEIRPAILRLNQLDDIECAELLTTLQTIGLTDDRSIWEIIGLAAAAGSAWKTLRIGELKTLLALAIGDKNATLEGCDWVHHFGQIEESRRRVYRCVENLINLHKTEMFHHSLELMYGTETLYLAMDLLKRKQRFFGLNELGPDMSGSPVHTRLLEAYDKLGLNTAK</sequence>
<dbReference type="EMBL" id="CP034433">
    <property type="protein sequence ID" value="AZN36762.1"/>
    <property type="molecule type" value="Genomic_DNA"/>
</dbReference>
<dbReference type="Gene3D" id="3.30.1330.230">
    <property type="match status" value="1"/>
</dbReference>
<dbReference type="Proteomes" id="UP000282438">
    <property type="component" value="Chromosome"/>
</dbReference>